<organism evidence="2 3">
    <name type="scientific">Globodera pallida</name>
    <name type="common">Potato cyst nematode worm</name>
    <name type="synonym">Heterodera pallida</name>
    <dbReference type="NCBI Taxonomy" id="36090"/>
    <lineage>
        <taxon>Eukaryota</taxon>
        <taxon>Metazoa</taxon>
        <taxon>Ecdysozoa</taxon>
        <taxon>Nematoda</taxon>
        <taxon>Chromadorea</taxon>
        <taxon>Rhabditida</taxon>
        <taxon>Tylenchina</taxon>
        <taxon>Tylenchomorpha</taxon>
        <taxon>Tylenchoidea</taxon>
        <taxon>Heteroderidae</taxon>
        <taxon>Heteroderinae</taxon>
        <taxon>Globodera</taxon>
    </lineage>
</organism>
<protein>
    <submittedName>
        <fullName evidence="3">BHLH domain-containing protein</fullName>
    </submittedName>
</protein>
<proteinExistence type="predicted"/>
<evidence type="ECO:0000256" key="1">
    <source>
        <dbReference type="SAM" id="MobiDB-lite"/>
    </source>
</evidence>
<reference evidence="2" key="1">
    <citation type="submission" date="2014-05" db="EMBL/GenBank/DDBJ databases">
        <title>The genome and life-stage specific transcriptomes of Globodera pallida elucidate key aspects of plant parasitism by a cyst nematode.</title>
        <authorList>
            <person name="Cotton J.A."/>
            <person name="Lilley C.J."/>
            <person name="Jones L.M."/>
            <person name="Kikuchi T."/>
            <person name="Reid A.J."/>
            <person name="Thorpe P."/>
            <person name="Tsai I.J."/>
            <person name="Beasley H."/>
            <person name="Blok V."/>
            <person name="Cock P.J.A."/>
            <person name="Van den Akker S.E."/>
            <person name="Holroyd N."/>
            <person name="Hunt M."/>
            <person name="Mantelin S."/>
            <person name="Naghra H."/>
            <person name="Pain A."/>
            <person name="Palomares-Rius J.E."/>
            <person name="Zarowiecki M."/>
            <person name="Berriman M."/>
            <person name="Jones J.T."/>
            <person name="Urwin P.E."/>
        </authorList>
    </citation>
    <scope>NUCLEOTIDE SEQUENCE [LARGE SCALE GENOMIC DNA]</scope>
    <source>
        <strain evidence="2">Lindley</strain>
    </source>
</reference>
<dbReference type="AlphaFoldDB" id="A0A183CD38"/>
<sequence>MSQNQSNPSRKSNADNNNGIGRRMQKGRRRRRIMAIRRSIGQPQRSSSSSSSEGEVCPSSSKLPISTRATQMDSERALSSEEMRELGRLATLLPPSLRVLNPQANPAQLVLNASHYIAQLTSTVLARVHNGTLPGEALGQLLSGVPSHPAPRPQPTPRRRIAIHRYSWMPSRRKQIVVKRRNF</sequence>
<accession>A0A183CD38</accession>
<reference evidence="3" key="2">
    <citation type="submission" date="2016-06" db="UniProtKB">
        <authorList>
            <consortium name="WormBaseParasite"/>
        </authorList>
    </citation>
    <scope>IDENTIFICATION</scope>
</reference>
<feature type="region of interest" description="Disordered" evidence="1">
    <location>
        <begin position="1"/>
        <end position="82"/>
    </location>
</feature>
<dbReference type="WBParaSite" id="GPLIN_001079000">
    <property type="protein sequence ID" value="GPLIN_001079000"/>
    <property type="gene ID" value="GPLIN_001079000"/>
</dbReference>
<evidence type="ECO:0000313" key="3">
    <source>
        <dbReference type="WBParaSite" id="GPLIN_001079000"/>
    </source>
</evidence>
<feature type="compositionally biased region" description="Basic residues" evidence="1">
    <location>
        <begin position="23"/>
        <end position="35"/>
    </location>
</feature>
<feature type="compositionally biased region" description="Polar residues" evidence="1">
    <location>
        <begin position="1"/>
        <end position="18"/>
    </location>
</feature>
<feature type="compositionally biased region" description="Polar residues" evidence="1">
    <location>
        <begin position="62"/>
        <end position="72"/>
    </location>
</feature>
<name>A0A183CD38_GLOPA</name>
<feature type="compositionally biased region" description="Basic and acidic residues" evidence="1">
    <location>
        <begin position="73"/>
        <end position="82"/>
    </location>
</feature>
<evidence type="ECO:0000313" key="2">
    <source>
        <dbReference type="Proteomes" id="UP000050741"/>
    </source>
</evidence>
<keyword evidence="2" id="KW-1185">Reference proteome</keyword>
<feature type="compositionally biased region" description="Low complexity" evidence="1">
    <location>
        <begin position="36"/>
        <end position="61"/>
    </location>
</feature>
<dbReference type="Proteomes" id="UP000050741">
    <property type="component" value="Unassembled WGS sequence"/>
</dbReference>